<dbReference type="InterPro" id="IPR011989">
    <property type="entry name" value="ARM-like"/>
</dbReference>
<evidence type="ECO:0000256" key="1">
    <source>
        <dbReference type="ARBA" id="ARBA00011012"/>
    </source>
</evidence>
<organism evidence="4 5">
    <name type="scientific">Bos mutus grunniens</name>
    <name type="common">Wild yak</name>
    <name type="synonym">Bos grunniens</name>
    <dbReference type="NCBI Taxonomy" id="30521"/>
    <lineage>
        <taxon>Eukaryota</taxon>
        <taxon>Metazoa</taxon>
        <taxon>Chordata</taxon>
        <taxon>Craniata</taxon>
        <taxon>Vertebrata</taxon>
        <taxon>Euteleostomi</taxon>
        <taxon>Mammalia</taxon>
        <taxon>Eutheria</taxon>
        <taxon>Laurasiatheria</taxon>
        <taxon>Artiodactyla</taxon>
        <taxon>Ruminantia</taxon>
        <taxon>Pecora</taxon>
        <taxon>Bovidae</taxon>
        <taxon>Bovinae</taxon>
        <taxon>Bos</taxon>
    </lineage>
</organism>
<dbReference type="PANTHER" id="PTHR10182">
    <property type="entry name" value="CALCIUM-BINDING PROTEIN 39-RELATED"/>
    <property type="match status" value="1"/>
</dbReference>
<dbReference type="InterPro" id="IPR016024">
    <property type="entry name" value="ARM-type_fold"/>
</dbReference>
<dbReference type="GO" id="GO:0005737">
    <property type="term" value="C:cytoplasm"/>
    <property type="evidence" value="ECO:0007669"/>
    <property type="project" value="Ensembl"/>
</dbReference>
<protein>
    <submittedName>
        <fullName evidence="4">Calcium binding protein 39</fullName>
    </submittedName>
</protein>
<keyword evidence="5" id="KW-1185">Reference proteome</keyword>
<evidence type="ECO:0000313" key="4">
    <source>
        <dbReference type="Ensembl" id="ENSBGRP00000012164.1"/>
    </source>
</evidence>
<dbReference type="Ensembl" id="ENSBGRT00000014024.1">
    <property type="protein sequence ID" value="ENSBGRP00000012164.1"/>
    <property type="gene ID" value="ENSBGRG00000007648.1"/>
</dbReference>
<dbReference type="Gene3D" id="1.25.10.10">
    <property type="entry name" value="Leucine-rich Repeat Variant"/>
    <property type="match status" value="1"/>
</dbReference>
<comment type="similarity">
    <text evidence="1">Belongs to the Mo25 family.</text>
</comment>
<dbReference type="GO" id="GO:1902554">
    <property type="term" value="C:serine/threonine protein kinase complex"/>
    <property type="evidence" value="ECO:0007669"/>
    <property type="project" value="Ensembl"/>
</dbReference>
<dbReference type="FunFam" id="1.25.10.10:FF:000025">
    <property type="entry name" value="Calcium-binding protein 39"/>
    <property type="match status" value="1"/>
</dbReference>
<evidence type="ECO:0000256" key="2">
    <source>
        <dbReference type="ARBA" id="ARBA00011749"/>
    </source>
</evidence>
<dbReference type="Pfam" id="PF08569">
    <property type="entry name" value="Mo25"/>
    <property type="match status" value="1"/>
</dbReference>
<sequence>MSLGRSATGLGDQSPWDSLCSTPALPLRMALPRLACPQPLLRLKQPGLCCPLGLPRSLPHPPALPACPALPKHPSDLRNPDLPSEPSPALLFLPFEPQVARGVLWNHEVEQAERSEAPVAAAMPFPFGKSHKSPADIVKNLKESMAVLEKQDISDKKAEKATEEVSKNLVAMKEILYGTNEKEPQTEAVAQLAQELYNSGLLSTLVADLQLIDFEGKKDVAQIFNNILRRQIGTRTPTVEYICTQQNILFMLLKGYESPEIALNCGIMLRECIRHEPLAKIILWSEQFYDFFRYVEMSTFDIASDAFATFKDLLTRHKLLSAEFLEQHYDRFFSEYEKLLHSENYVTKRQSLKLLGELLLDRHNFTIMTKYISKPENLKLMMNLLRDKSRNIQFEAFHVFKVFVANPNKTQPILDILLKNQAKLIEFLSKFQNDRTEDEQFNDEKTYLVKQIRDLKRPAQQEA</sequence>
<evidence type="ECO:0000256" key="3">
    <source>
        <dbReference type="ARBA" id="ARBA00025206"/>
    </source>
</evidence>
<dbReference type="PANTHER" id="PTHR10182:SF11">
    <property type="entry name" value="CALCIUM-BINDING PROTEIN 39"/>
    <property type="match status" value="1"/>
</dbReference>
<reference evidence="4" key="1">
    <citation type="submission" date="2019-05" db="EMBL/GenBank/DDBJ databases">
        <authorList>
            <person name="Zhang S."/>
            <person name="Liu J."/>
        </authorList>
    </citation>
    <scope>NUCLEOTIDE SEQUENCE [LARGE SCALE GENOMIC DNA]</scope>
</reference>
<name>A0A8B9WXQ8_BOSMU</name>
<dbReference type="InterPro" id="IPR013878">
    <property type="entry name" value="Mo25"/>
</dbReference>
<dbReference type="GO" id="GO:0043539">
    <property type="term" value="F:protein serine/threonine kinase activator activity"/>
    <property type="evidence" value="ECO:0007669"/>
    <property type="project" value="Ensembl"/>
</dbReference>
<dbReference type="SUPFAM" id="SSF48371">
    <property type="entry name" value="ARM repeat"/>
    <property type="match status" value="1"/>
</dbReference>
<dbReference type="GeneTree" id="ENSGT00390000004360"/>
<dbReference type="Proteomes" id="UP000694520">
    <property type="component" value="Chromosome 2"/>
</dbReference>
<reference evidence="4" key="2">
    <citation type="submission" date="2025-08" db="UniProtKB">
        <authorList>
            <consortium name="Ensembl"/>
        </authorList>
    </citation>
    <scope>IDENTIFICATION</scope>
</reference>
<gene>
    <name evidence="4" type="primary">CAB39</name>
</gene>
<comment type="function">
    <text evidence="3">Component of a complex that binds and activates STK11/LKB1. In the complex, required to stabilize the interaction between CAB39/MO25 (CAB39/MO25alpha or CAB39L/MO25beta) and STK11/LKB1.</text>
</comment>
<evidence type="ECO:0000313" key="5">
    <source>
        <dbReference type="Proteomes" id="UP000694520"/>
    </source>
</evidence>
<dbReference type="GO" id="GO:0071476">
    <property type="term" value="P:cellular hypotonic response"/>
    <property type="evidence" value="ECO:0007669"/>
    <property type="project" value="Ensembl"/>
</dbReference>
<dbReference type="AlphaFoldDB" id="A0A8B9WXQ8"/>
<proteinExistence type="inferred from homology"/>
<dbReference type="GO" id="GO:0120283">
    <property type="term" value="F:protein serine/threonine kinase binding"/>
    <property type="evidence" value="ECO:0007669"/>
    <property type="project" value="Ensembl"/>
</dbReference>
<reference evidence="4" key="3">
    <citation type="submission" date="2025-09" db="UniProtKB">
        <authorList>
            <consortium name="Ensembl"/>
        </authorList>
    </citation>
    <scope>IDENTIFICATION</scope>
</reference>
<comment type="subunit">
    <text evidence="2">Component of a trimeric complex composed of STK11/LKB1, STRAD (STRADA or STRADB) and CAB39/MO25 (CAB39/MO25alpha or CAB39L/MO25beta): the complex tethers STK11/LKB1 in the cytoplasm and stimulates its catalytic activity.</text>
</comment>
<dbReference type="GO" id="GO:0035556">
    <property type="term" value="P:intracellular signal transduction"/>
    <property type="evidence" value="ECO:0007669"/>
    <property type="project" value="Ensembl"/>
</dbReference>
<accession>A0A8B9WXQ8</accession>
<dbReference type="GO" id="GO:1901380">
    <property type="term" value="P:negative regulation of potassium ion transmembrane transport"/>
    <property type="evidence" value="ECO:0007669"/>
    <property type="project" value="Ensembl"/>
</dbReference>